<accession>A0A1S6JM02</accession>
<proteinExistence type="predicted"/>
<dbReference type="EMBL" id="KY315456">
    <property type="protein sequence ID" value="AQS79359.1"/>
    <property type="molecule type" value="Genomic_DNA"/>
</dbReference>
<dbReference type="InterPro" id="IPR019493">
    <property type="entry name" value="Bacteriocin_IIb_lactacin-rel"/>
</dbReference>
<gene>
    <name evidence="2" type="primary">ORF2</name>
</gene>
<dbReference type="AlphaFoldDB" id="A0A1S6JM02"/>
<dbReference type="GO" id="GO:0042742">
    <property type="term" value="P:defense response to bacterium"/>
    <property type="evidence" value="ECO:0007669"/>
    <property type="project" value="InterPro"/>
</dbReference>
<organism evidence="2">
    <name type="scientific">Streptococcus anginosus subsp. whileyi</name>
    <dbReference type="NCBI Taxonomy" id="1272910"/>
    <lineage>
        <taxon>Bacteria</taxon>
        <taxon>Bacillati</taxon>
        <taxon>Bacillota</taxon>
        <taxon>Bacilli</taxon>
        <taxon>Lactobacillales</taxon>
        <taxon>Streptococcaceae</taxon>
        <taxon>Streptococcus</taxon>
        <taxon>Streptococcus anginosus group</taxon>
    </lineage>
</organism>
<evidence type="ECO:0000313" key="2">
    <source>
        <dbReference type="EMBL" id="AQS79370.1"/>
    </source>
</evidence>
<sequence>MKESENFMLNLKGEVVNELSDVQLSEISGGGKSGANTFLAGAAGAAEGVMFCAQAGVFVPPAVYVACAGAGAIAGIVFPH</sequence>
<protein>
    <submittedName>
        <fullName evidence="2">Putative bovicin 255 variant</fullName>
    </submittedName>
</protein>
<evidence type="ECO:0000313" key="1">
    <source>
        <dbReference type="EMBL" id="AQS79359.1"/>
    </source>
</evidence>
<dbReference type="Pfam" id="PF10439">
    <property type="entry name" value="Bacteriocin_IIc"/>
    <property type="match status" value="1"/>
</dbReference>
<reference evidence="2" key="1">
    <citation type="journal article" date="2017" name="Front. Microbiol.">
        <title>The sil Locus in Streptococcus Anginosus Group: Interspecies Competition and a Hotspot of Genetic Diversity.</title>
        <authorList>
            <person name="Mendonca M.L."/>
            <person name="Szamosi J.C."/>
            <person name="Lacroix A.M."/>
            <person name="Fontes M.E."/>
            <person name="Bowdish D.M."/>
            <person name="Surette M.G."/>
        </authorList>
    </citation>
    <scope>NUCLEOTIDE SEQUENCE</scope>
    <source>
        <strain evidence="1">CCUG 39159</strain>
        <strain evidence="2">MAS624</strain>
    </source>
</reference>
<dbReference type="EMBL" id="KY315457">
    <property type="protein sequence ID" value="AQS79370.1"/>
    <property type="molecule type" value="Genomic_DNA"/>
</dbReference>
<name>A0A1S6JM02_STRAP</name>